<dbReference type="Proteomes" id="UP000295985">
    <property type="component" value="Unassembled WGS sequence"/>
</dbReference>
<dbReference type="AlphaFoldDB" id="A0A2U1UP02"/>
<evidence type="ECO:0000256" key="6">
    <source>
        <dbReference type="ARBA" id="ARBA00022692"/>
    </source>
</evidence>
<feature type="transmembrane region" description="Helical" evidence="9">
    <location>
        <begin position="91"/>
        <end position="118"/>
    </location>
</feature>
<dbReference type="PANTHER" id="PTHR30151:SF38">
    <property type="entry name" value="ALIPHATIC SULFONATES TRANSPORT PERMEASE PROTEIN SSUC-RELATED"/>
    <property type="match status" value="1"/>
</dbReference>
<dbReference type="PANTHER" id="PTHR30151">
    <property type="entry name" value="ALKANE SULFONATE ABC TRANSPORTER-RELATED, MEMBRANE SUBUNIT"/>
    <property type="match status" value="1"/>
</dbReference>
<evidence type="ECO:0000256" key="7">
    <source>
        <dbReference type="ARBA" id="ARBA00022989"/>
    </source>
</evidence>
<sequence length="282" mass="31012">MYNQSIDSGSGNKYLARLIILKALFSHSRWKPLLSWLIPFLLFLLWEYACRSAWIMPEILPAPSKVFSAAVDLFRDGTLQRDLLVSMSRAAIGWGIGAAVGFSLGLAVGFSIIVGVLLDRTIQMMRAIPFLAMLPLVIVWFGVGEEQKIFMVALGVSFPMYINTTLGIRQIDPKLFELAKVQKLSAFTTIRRIVFPAALPSILTGVRYSLATAWLALVIAETVGASSGIGFLAVDAREFLQTDIIVLTIVIYALIGMSADAVARALERHFLAWHANYAADKS</sequence>
<feature type="transmembrane region" description="Helical" evidence="9">
    <location>
        <begin position="214"/>
        <end position="232"/>
    </location>
</feature>
<dbReference type="Gene3D" id="1.10.3720.10">
    <property type="entry name" value="MetI-like"/>
    <property type="match status" value="1"/>
</dbReference>
<keyword evidence="7 9" id="KW-1133">Transmembrane helix</keyword>
<evidence type="ECO:0000256" key="1">
    <source>
        <dbReference type="ARBA" id="ARBA00004429"/>
    </source>
</evidence>
<evidence type="ECO:0000313" key="11">
    <source>
        <dbReference type="EMBL" id="PWC23341.1"/>
    </source>
</evidence>
<dbReference type="FunFam" id="1.10.3720.10:FF:000003">
    <property type="entry name" value="Aliphatic sulfonate ABC transporter permease"/>
    <property type="match status" value="1"/>
</dbReference>
<keyword evidence="6 9" id="KW-0812">Transmembrane</keyword>
<evidence type="ECO:0000256" key="3">
    <source>
        <dbReference type="ARBA" id="ARBA00022448"/>
    </source>
</evidence>
<feature type="transmembrane region" description="Helical" evidence="9">
    <location>
        <begin position="33"/>
        <end position="54"/>
    </location>
</feature>
<reference evidence="11 13" key="1">
    <citation type="submission" date="2018-04" db="EMBL/GenBank/DDBJ databases">
        <title>Brenneria corticis sp.nov.</title>
        <authorList>
            <person name="Li Y."/>
        </authorList>
    </citation>
    <scope>NUCLEOTIDE SEQUENCE [LARGE SCALE GENOMIC DNA]</scope>
    <source>
        <strain evidence="11 13">LMG 2694</strain>
    </source>
</reference>
<dbReference type="OrthoDB" id="8138334at2"/>
<feature type="transmembrane region" description="Helical" evidence="9">
    <location>
        <begin position="149"/>
        <end position="168"/>
    </location>
</feature>
<keyword evidence="5" id="KW-0997">Cell inner membrane</keyword>
<dbReference type="Pfam" id="PF00528">
    <property type="entry name" value="BPD_transp_1"/>
    <property type="match status" value="1"/>
</dbReference>
<evidence type="ECO:0000256" key="9">
    <source>
        <dbReference type="RuleBase" id="RU363032"/>
    </source>
</evidence>
<dbReference type="GO" id="GO:0042918">
    <property type="term" value="P:alkanesulfonate transmembrane transport"/>
    <property type="evidence" value="ECO:0007669"/>
    <property type="project" value="UniProtKB-ARBA"/>
</dbReference>
<name>A0A2U1UP02_9GAMM</name>
<proteinExistence type="inferred from homology"/>
<evidence type="ECO:0000259" key="10">
    <source>
        <dbReference type="PROSITE" id="PS50928"/>
    </source>
</evidence>
<feature type="transmembrane region" description="Helical" evidence="9">
    <location>
        <begin position="125"/>
        <end position="143"/>
    </location>
</feature>
<evidence type="ECO:0000256" key="2">
    <source>
        <dbReference type="ARBA" id="ARBA00007069"/>
    </source>
</evidence>
<feature type="domain" description="ABC transmembrane type-1" evidence="10">
    <location>
        <begin position="83"/>
        <end position="263"/>
    </location>
</feature>
<dbReference type="GO" id="GO:0005886">
    <property type="term" value="C:plasma membrane"/>
    <property type="evidence" value="ECO:0007669"/>
    <property type="project" value="UniProtKB-SubCell"/>
</dbReference>
<dbReference type="InterPro" id="IPR035906">
    <property type="entry name" value="MetI-like_sf"/>
</dbReference>
<evidence type="ECO:0000313" key="13">
    <source>
        <dbReference type="Proteomes" id="UP000295985"/>
    </source>
</evidence>
<keyword evidence="14" id="KW-1185">Reference proteome</keyword>
<dbReference type="EMBL" id="CP034036">
    <property type="protein sequence ID" value="QCR06339.1"/>
    <property type="molecule type" value="Genomic_DNA"/>
</dbReference>
<keyword evidence="3 9" id="KW-0813">Transport</keyword>
<reference evidence="12 14" key="2">
    <citation type="submission" date="2018-11" db="EMBL/GenBank/DDBJ databases">
        <title>Genome sequences of Brenneria nigrifluens and Brenneria rubrifaciens.</title>
        <authorList>
            <person name="Poret-Peterson A.T."/>
            <person name="McClean A.E."/>
            <person name="Kluepfel D.A."/>
        </authorList>
    </citation>
    <scope>NUCLEOTIDE SEQUENCE [LARGE SCALE GENOMIC DNA]</scope>
    <source>
        <strain evidence="12 14">ATCC 13028</strain>
    </source>
</reference>
<dbReference type="EMBL" id="QDKK01000025">
    <property type="protein sequence ID" value="PWC23341.1"/>
    <property type="molecule type" value="Genomic_DNA"/>
</dbReference>
<organism evidence="11 13">
    <name type="scientific">Brenneria nigrifluens DSM 30175 = ATCC 13028</name>
    <dbReference type="NCBI Taxonomy" id="1121120"/>
    <lineage>
        <taxon>Bacteria</taxon>
        <taxon>Pseudomonadati</taxon>
        <taxon>Pseudomonadota</taxon>
        <taxon>Gammaproteobacteria</taxon>
        <taxon>Enterobacterales</taxon>
        <taxon>Pectobacteriaceae</taxon>
        <taxon>Brenneria</taxon>
    </lineage>
</organism>
<accession>A0A2U1UP02</accession>
<dbReference type="Proteomes" id="UP000303847">
    <property type="component" value="Chromosome"/>
</dbReference>
<evidence type="ECO:0000313" key="14">
    <source>
        <dbReference type="Proteomes" id="UP000303847"/>
    </source>
</evidence>
<evidence type="ECO:0000256" key="5">
    <source>
        <dbReference type="ARBA" id="ARBA00022519"/>
    </source>
</evidence>
<protein>
    <submittedName>
        <fullName evidence="11 12">ABC transporter permease</fullName>
    </submittedName>
</protein>
<gene>
    <name evidence="11" type="ORF">DDT54_14910</name>
    <name evidence="12" type="ORF">EH206_20625</name>
</gene>
<dbReference type="PROSITE" id="PS50928">
    <property type="entry name" value="ABC_TM1"/>
    <property type="match status" value="1"/>
</dbReference>
<evidence type="ECO:0000313" key="12">
    <source>
        <dbReference type="EMBL" id="QCR06339.1"/>
    </source>
</evidence>
<comment type="similarity">
    <text evidence="2">Belongs to the binding-protein-dependent transport system permease family. CysTW subfamily.</text>
</comment>
<dbReference type="InterPro" id="IPR000515">
    <property type="entry name" value="MetI-like"/>
</dbReference>
<keyword evidence="8 9" id="KW-0472">Membrane</keyword>
<dbReference type="SUPFAM" id="SSF161098">
    <property type="entry name" value="MetI-like"/>
    <property type="match status" value="1"/>
</dbReference>
<evidence type="ECO:0000256" key="8">
    <source>
        <dbReference type="ARBA" id="ARBA00023136"/>
    </source>
</evidence>
<evidence type="ECO:0000256" key="4">
    <source>
        <dbReference type="ARBA" id="ARBA00022475"/>
    </source>
</evidence>
<comment type="subcellular location">
    <subcellularLocation>
        <location evidence="1">Cell inner membrane</location>
        <topology evidence="1">Multi-pass membrane protein</topology>
    </subcellularLocation>
    <subcellularLocation>
        <location evidence="9">Cell membrane</location>
        <topology evidence="9">Multi-pass membrane protein</topology>
    </subcellularLocation>
</comment>
<keyword evidence="4" id="KW-1003">Cell membrane</keyword>
<feature type="transmembrane region" description="Helical" evidence="9">
    <location>
        <begin position="244"/>
        <end position="263"/>
    </location>
</feature>
<dbReference type="CDD" id="cd06261">
    <property type="entry name" value="TM_PBP2"/>
    <property type="match status" value="1"/>
</dbReference>